<keyword evidence="1 4" id="KW-0479">Metal-binding</keyword>
<dbReference type="InterPro" id="IPR013083">
    <property type="entry name" value="Znf_RING/FYVE/PHD"/>
</dbReference>
<dbReference type="InterPro" id="IPR002110">
    <property type="entry name" value="Ankyrin_rpt"/>
</dbReference>
<dbReference type="Proteomes" id="UP000274504">
    <property type="component" value="Unassembled WGS sequence"/>
</dbReference>
<feature type="compositionally biased region" description="Polar residues" evidence="5">
    <location>
        <begin position="630"/>
        <end position="646"/>
    </location>
</feature>
<reference evidence="7 8" key="2">
    <citation type="submission" date="2018-11" db="EMBL/GenBank/DDBJ databases">
        <authorList>
            <consortium name="Pathogen Informatics"/>
        </authorList>
    </citation>
    <scope>NUCLEOTIDE SEQUENCE [LARGE SCALE GENOMIC DNA]</scope>
</reference>
<feature type="repeat" description="ANK" evidence="3">
    <location>
        <begin position="118"/>
        <end position="150"/>
    </location>
</feature>
<dbReference type="Pfam" id="PF13857">
    <property type="entry name" value="Ank_5"/>
    <property type="match status" value="1"/>
</dbReference>
<dbReference type="GO" id="GO:0008270">
    <property type="term" value="F:zinc ion binding"/>
    <property type="evidence" value="ECO:0007669"/>
    <property type="project" value="UniProtKB-KW"/>
</dbReference>
<feature type="compositionally biased region" description="Low complexity" evidence="5">
    <location>
        <begin position="647"/>
        <end position="657"/>
    </location>
</feature>
<dbReference type="Pfam" id="PF13920">
    <property type="entry name" value="zf-C3HC4_3"/>
    <property type="match status" value="2"/>
</dbReference>
<dbReference type="PANTHER" id="PTHR24202">
    <property type="entry name" value="E3 UBIQUITIN-PROTEIN LIGASE MIB2"/>
    <property type="match status" value="1"/>
</dbReference>
<evidence type="ECO:0000313" key="9">
    <source>
        <dbReference type="WBParaSite" id="HDID_0000211801-mRNA-1"/>
    </source>
</evidence>
<dbReference type="OrthoDB" id="2122982at2759"/>
<feature type="region of interest" description="Disordered" evidence="5">
    <location>
        <begin position="630"/>
        <end position="657"/>
    </location>
</feature>
<dbReference type="InterPro" id="IPR036770">
    <property type="entry name" value="Ankyrin_rpt-contain_sf"/>
</dbReference>
<dbReference type="PANTHER" id="PTHR24202:SF4">
    <property type="entry name" value="E3 UBIQUITIN-PROTEIN LIGASE MIB2-RELATED"/>
    <property type="match status" value="1"/>
</dbReference>
<organism evidence="9">
    <name type="scientific">Hymenolepis diminuta</name>
    <name type="common">Rat tapeworm</name>
    <dbReference type="NCBI Taxonomy" id="6216"/>
    <lineage>
        <taxon>Eukaryota</taxon>
        <taxon>Metazoa</taxon>
        <taxon>Spiralia</taxon>
        <taxon>Lophotrochozoa</taxon>
        <taxon>Platyhelminthes</taxon>
        <taxon>Cestoda</taxon>
        <taxon>Eucestoda</taxon>
        <taxon>Cyclophyllidea</taxon>
        <taxon>Hymenolepididae</taxon>
        <taxon>Hymenolepis</taxon>
    </lineage>
</organism>
<keyword evidence="2" id="KW-0862">Zinc</keyword>
<dbReference type="EMBL" id="UYSG01000478">
    <property type="protein sequence ID" value="VDL19580.1"/>
    <property type="molecule type" value="Genomic_DNA"/>
</dbReference>
<reference evidence="9" key="1">
    <citation type="submission" date="2017-02" db="UniProtKB">
        <authorList>
            <consortium name="WormBaseParasite"/>
        </authorList>
    </citation>
    <scope>IDENTIFICATION</scope>
</reference>
<dbReference type="GO" id="GO:0016567">
    <property type="term" value="P:protein ubiquitination"/>
    <property type="evidence" value="ECO:0007669"/>
    <property type="project" value="TreeGrafter"/>
</dbReference>
<accession>A0A0R3SC52</accession>
<evidence type="ECO:0000256" key="2">
    <source>
        <dbReference type="ARBA" id="ARBA00022833"/>
    </source>
</evidence>
<dbReference type="Gene3D" id="1.25.40.20">
    <property type="entry name" value="Ankyrin repeat-containing domain"/>
    <property type="match status" value="1"/>
</dbReference>
<proteinExistence type="predicted"/>
<evidence type="ECO:0000256" key="1">
    <source>
        <dbReference type="ARBA" id="ARBA00022771"/>
    </source>
</evidence>
<evidence type="ECO:0000313" key="7">
    <source>
        <dbReference type="EMBL" id="VDL19580.1"/>
    </source>
</evidence>
<feature type="domain" description="RING-type" evidence="6">
    <location>
        <begin position="408"/>
        <end position="443"/>
    </location>
</feature>
<keyword evidence="3" id="KW-0040">ANK repeat</keyword>
<dbReference type="AlphaFoldDB" id="A0A0R3SC52"/>
<feature type="domain" description="RING-type" evidence="6">
    <location>
        <begin position="677"/>
        <end position="710"/>
    </location>
</feature>
<dbReference type="GO" id="GO:0005737">
    <property type="term" value="C:cytoplasm"/>
    <property type="evidence" value="ECO:0007669"/>
    <property type="project" value="TreeGrafter"/>
</dbReference>
<keyword evidence="1 4" id="KW-0863">Zinc-finger</keyword>
<dbReference type="SMART" id="SM00248">
    <property type="entry name" value="ANK"/>
    <property type="match status" value="2"/>
</dbReference>
<feature type="region of interest" description="Disordered" evidence="5">
    <location>
        <begin position="169"/>
        <end position="191"/>
    </location>
</feature>
<dbReference type="PROSITE" id="PS50088">
    <property type="entry name" value="ANK_REPEAT"/>
    <property type="match status" value="2"/>
</dbReference>
<dbReference type="WBParaSite" id="HDID_0000211801-mRNA-1">
    <property type="protein sequence ID" value="HDID_0000211801-mRNA-1"/>
    <property type="gene ID" value="HDID_0000211801"/>
</dbReference>
<dbReference type="STRING" id="6216.A0A0R3SC52"/>
<evidence type="ECO:0000313" key="8">
    <source>
        <dbReference type="Proteomes" id="UP000274504"/>
    </source>
</evidence>
<dbReference type="SMART" id="SM00184">
    <property type="entry name" value="RING"/>
    <property type="match status" value="3"/>
</dbReference>
<dbReference type="SUPFAM" id="SSF57850">
    <property type="entry name" value="RING/U-box"/>
    <property type="match status" value="1"/>
</dbReference>
<sequence>MIFIYARRCDWQADKWQRTQGSFDLTLSVFCALMSYCDQMPWLLDEARPDGFTPLHIAVLYGHTTIVDCLLLLPPQTTTSANTGTSSSTGYSTSLTAVNVNAESALMLGGSSGATLGNRLTPLHLAVQKGNAPIVCLLLAHGALPCVKDASGKSPLDLSLALLKRSTNPTITEQTAPNDADLTEQSESPQRVVTEGNRIELSMVPFLASVARYLVTCANSGNHPCTPQNDEDQSLHSLPSALRSRIESVVQTTLNSGISVPLLISACLVAGVGLQPRSSESNLDNQITPPSCLSTLEDSVLELALQQCFLEACLASTTSTAVTNSETSALNDLFTTDNRSESRVLQSGTVSPTGSSMSIANFLVPSEWSAGGAPMMSAEMMAQQQPQQPRPADLPLNLDELGEELRECMVCSSRDRAALLSPCGHIVACQNCTQLLKKCIICRQPVEAYREIPACRECTFRPAVTLTRSCNHFLVCRECLIPRVARLNRALEAAGDDDDEQSKPEWLLAETESEQRRHQLLLSLFNAGELCPDGMCPECGQAVSAVWSLEVAVSGRCGIERNLALPSTSGRSSLIPANATQDLLVPLAVSQASATWVTSENNQVEASTISPRCLVPKSVYSTTGRQTLPRCTQAGGSNARPNNMRPSGSVVSSGQSSSKELKRLQHELQAMREQTRCPICLDRSRNLVFMCGHATCQWCGDQVAVCPICRRTVTGRIVLY</sequence>
<dbReference type="SUPFAM" id="SSF48403">
    <property type="entry name" value="Ankyrin repeat"/>
    <property type="match status" value="1"/>
</dbReference>
<evidence type="ECO:0000256" key="4">
    <source>
        <dbReference type="PROSITE-ProRule" id="PRU00175"/>
    </source>
</evidence>
<protein>
    <submittedName>
        <fullName evidence="9">RING-type domain-containing protein</fullName>
    </submittedName>
</protein>
<dbReference type="Pfam" id="PF00023">
    <property type="entry name" value="Ank"/>
    <property type="match status" value="1"/>
</dbReference>
<feature type="repeat" description="ANK" evidence="3">
    <location>
        <begin position="50"/>
        <end position="71"/>
    </location>
</feature>
<dbReference type="InterPro" id="IPR001841">
    <property type="entry name" value="Znf_RING"/>
</dbReference>
<evidence type="ECO:0000256" key="3">
    <source>
        <dbReference type="PROSITE-ProRule" id="PRU00023"/>
    </source>
</evidence>
<dbReference type="Gene3D" id="3.30.40.10">
    <property type="entry name" value="Zinc/RING finger domain, C3HC4 (zinc finger)"/>
    <property type="match status" value="2"/>
</dbReference>
<evidence type="ECO:0000256" key="5">
    <source>
        <dbReference type="SAM" id="MobiDB-lite"/>
    </source>
</evidence>
<dbReference type="PROSITE" id="PS50297">
    <property type="entry name" value="ANK_REP_REGION"/>
    <property type="match status" value="2"/>
</dbReference>
<evidence type="ECO:0000259" key="6">
    <source>
        <dbReference type="PROSITE" id="PS50089"/>
    </source>
</evidence>
<gene>
    <name evidence="7" type="ORF">HDID_LOCUS2119</name>
</gene>
<name>A0A0R3SC52_HYMDI</name>
<dbReference type="PROSITE" id="PS50089">
    <property type="entry name" value="ZF_RING_2"/>
    <property type="match status" value="2"/>
</dbReference>